<keyword evidence="1" id="KW-0732">Signal</keyword>
<feature type="signal peptide" evidence="1">
    <location>
        <begin position="1"/>
        <end position="18"/>
    </location>
</feature>
<evidence type="ECO:0000256" key="1">
    <source>
        <dbReference type="SAM" id="SignalP"/>
    </source>
</evidence>
<evidence type="ECO:0008006" key="4">
    <source>
        <dbReference type="Google" id="ProtNLM"/>
    </source>
</evidence>
<dbReference type="EMBL" id="BLLK01000019">
    <property type="protein sequence ID" value="GFH44228.1"/>
    <property type="molecule type" value="Genomic_DNA"/>
</dbReference>
<name>A0AAD3CE87_9STRA</name>
<reference evidence="2 3" key="1">
    <citation type="journal article" date="2021" name="Sci. Rep.">
        <title>The genome of the diatom Chaetoceros tenuissimus carries an ancient integrated fragment of an extant virus.</title>
        <authorList>
            <person name="Hongo Y."/>
            <person name="Kimura K."/>
            <person name="Takaki Y."/>
            <person name="Yoshida Y."/>
            <person name="Baba S."/>
            <person name="Kobayashi G."/>
            <person name="Nagasaki K."/>
            <person name="Hano T."/>
            <person name="Tomaru Y."/>
        </authorList>
    </citation>
    <scope>NUCLEOTIDE SEQUENCE [LARGE SCALE GENOMIC DNA]</scope>
    <source>
        <strain evidence="2 3">NIES-3715</strain>
    </source>
</reference>
<evidence type="ECO:0000313" key="3">
    <source>
        <dbReference type="Proteomes" id="UP001054902"/>
    </source>
</evidence>
<dbReference type="SUPFAM" id="SSF48484">
    <property type="entry name" value="Lipoxigenase"/>
    <property type="match status" value="1"/>
</dbReference>
<feature type="chain" id="PRO_5041993545" description="Lipoxygenase domain-containing protein" evidence="1">
    <location>
        <begin position="19"/>
        <end position="624"/>
    </location>
</feature>
<dbReference type="InterPro" id="IPR036226">
    <property type="entry name" value="LipOase_C_sf"/>
</dbReference>
<organism evidence="2 3">
    <name type="scientific">Chaetoceros tenuissimus</name>
    <dbReference type="NCBI Taxonomy" id="426638"/>
    <lineage>
        <taxon>Eukaryota</taxon>
        <taxon>Sar</taxon>
        <taxon>Stramenopiles</taxon>
        <taxon>Ochrophyta</taxon>
        <taxon>Bacillariophyta</taxon>
        <taxon>Coscinodiscophyceae</taxon>
        <taxon>Chaetocerotophycidae</taxon>
        <taxon>Chaetocerotales</taxon>
        <taxon>Chaetocerotaceae</taxon>
        <taxon>Chaetoceros</taxon>
    </lineage>
</organism>
<accession>A0AAD3CE87</accession>
<evidence type="ECO:0000313" key="2">
    <source>
        <dbReference type="EMBL" id="GFH44228.1"/>
    </source>
</evidence>
<comment type="caution">
    <text evidence="2">The sequence shown here is derived from an EMBL/GenBank/DDBJ whole genome shotgun (WGS) entry which is preliminary data.</text>
</comment>
<protein>
    <recommendedName>
        <fullName evidence="4">Lipoxygenase domain-containing protein</fullName>
    </recommendedName>
</protein>
<proteinExistence type="predicted"/>
<dbReference type="Proteomes" id="UP001054902">
    <property type="component" value="Unassembled WGS sequence"/>
</dbReference>
<keyword evidence="3" id="KW-1185">Reference proteome</keyword>
<gene>
    <name evidence="2" type="ORF">CTEN210_00702</name>
</gene>
<sequence length="624" mass="70619">MKFSVSCLLAITANHCNAFSPAVVPLGGRSSMRTFDSPLQQAPSKTSLSLIIGDVLDKVADRVANKNIRESEDLSFETRMYLEEIPCALTQAIGLVGGKLLCQQIEEAALGTDEGMKTEEVTLGWKKIGPKWIKVPELTAKKDVSDKFQTSILIRDDFDTEAGAKRITAFQDELKNKLAVRVLASKTLIDIEDCSVTMPDESQAARIAADTNFVMGEALPLTYNTDFNMLSDESFSRIFFHGIAAPLIAKSEEVTNKDHLKYGPFVVDMEFMNTLDHRNTDMFKTYGARIHFDEDQMPTAIYDCDLKELILPGEAKWEEAKFQAKASAFTLTTAREHLAQSHLIVSNDASREIVQTLHPEHPIRRLLSIFTYNAVNVNNNAFTALTPDKSPIHRATNFSYKGMRQVFDNSYETSDAYEPFSKREIKNPAVQKLADEGKFPYWKEGYEFYELTRNFVTEWMQKAGDEASDEYALEFYEAMKKSSEGQKYELPEYSAENMIDLMTQVIFTVTCYHELIGHVPDYTCNPFANGFRVPREAPTQVDLQSWILGAFIAGSTSVPAPQLLAEFPNYIGVGSDKFAWERDVWTRYIAKMGIQSKKVQKDDRERDFEFKYFDPSLFECSISV</sequence>
<dbReference type="AlphaFoldDB" id="A0AAD3CE87"/>
<dbReference type="Gene3D" id="1.20.245.10">
    <property type="entry name" value="Lipoxygenase-1, Domain 5"/>
    <property type="match status" value="1"/>
</dbReference>